<evidence type="ECO:0000313" key="2">
    <source>
        <dbReference type="Proteomes" id="UP000799441"/>
    </source>
</evidence>
<comment type="caution">
    <text evidence="1">The sequence shown here is derived from an EMBL/GenBank/DDBJ whole genome shotgun (WGS) entry which is preliminary data.</text>
</comment>
<protein>
    <submittedName>
        <fullName evidence="1">Uncharacterized protein</fullName>
    </submittedName>
</protein>
<sequence>MAYTTSSSTIGVMCVWPPCLSTQNNVFLASRSPSTISHHCRVLHATNRCFCHYCILKKATATTGESAAAHHRDIEAISCNICTSKRLVSLPDFNPSSRETVIHGEISLPPRDHCRLAPHRRYRGLRDPRVLQRLHSPGPRSLGVCVLPTAW</sequence>
<organism evidence="1 2">
    <name type="scientific">Polychaeton citri CBS 116435</name>
    <dbReference type="NCBI Taxonomy" id="1314669"/>
    <lineage>
        <taxon>Eukaryota</taxon>
        <taxon>Fungi</taxon>
        <taxon>Dikarya</taxon>
        <taxon>Ascomycota</taxon>
        <taxon>Pezizomycotina</taxon>
        <taxon>Dothideomycetes</taxon>
        <taxon>Dothideomycetidae</taxon>
        <taxon>Capnodiales</taxon>
        <taxon>Capnodiaceae</taxon>
        <taxon>Polychaeton</taxon>
    </lineage>
</organism>
<evidence type="ECO:0000313" key="1">
    <source>
        <dbReference type="EMBL" id="KAF2725026.1"/>
    </source>
</evidence>
<dbReference type="Proteomes" id="UP000799441">
    <property type="component" value="Unassembled WGS sequence"/>
</dbReference>
<keyword evidence="2" id="KW-1185">Reference proteome</keyword>
<proteinExistence type="predicted"/>
<dbReference type="AlphaFoldDB" id="A0A9P4UTR9"/>
<gene>
    <name evidence="1" type="ORF">K431DRAFT_117301</name>
</gene>
<reference evidence="1" key="1">
    <citation type="journal article" date="2020" name="Stud. Mycol.">
        <title>101 Dothideomycetes genomes: a test case for predicting lifestyles and emergence of pathogens.</title>
        <authorList>
            <person name="Haridas S."/>
            <person name="Albert R."/>
            <person name="Binder M."/>
            <person name="Bloem J."/>
            <person name="Labutti K."/>
            <person name="Salamov A."/>
            <person name="Andreopoulos B."/>
            <person name="Baker S."/>
            <person name="Barry K."/>
            <person name="Bills G."/>
            <person name="Bluhm B."/>
            <person name="Cannon C."/>
            <person name="Castanera R."/>
            <person name="Culley D."/>
            <person name="Daum C."/>
            <person name="Ezra D."/>
            <person name="Gonzalez J."/>
            <person name="Henrissat B."/>
            <person name="Kuo A."/>
            <person name="Liang C."/>
            <person name="Lipzen A."/>
            <person name="Lutzoni F."/>
            <person name="Magnuson J."/>
            <person name="Mondo S."/>
            <person name="Nolan M."/>
            <person name="Ohm R."/>
            <person name="Pangilinan J."/>
            <person name="Park H.-J."/>
            <person name="Ramirez L."/>
            <person name="Alfaro M."/>
            <person name="Sun H."/>
            <person name="Tritt A."/>
            <person name="Yoshinaga Y."/>
            <person name="Zwiers L.-H."/>
            <person name="Turgeon B."/>
            <person name="Goodwin S."/>
            <person name="Spatafora J."/>
            <person name="Crous P."/>
            <person name="Grigoriev I."/>
        </authorList>
    </citation>
    <scope>NUCLEOTIDE SEQUENCE</scope>
    <source>
        <strain evidence="1">CBS 116435</strain>
    </source>
</reference>
<dbReference type="EMBL" id="MU003769">
    <property type="protein sequence ID" value="KAF2725026.1"/>
    <property type="molecule type" value="Genomic_DNA"/>
</dbReference>
<accession>A0A9P4UTR9</accession>
<name>A0A9P4UTR9_9PEZI</name>